<keyword evidence="5" id="KW-0378">Hydrolase</keyword>
<dbReference type="CDD" id="cd06444">
    <property type="entry name" value="DNA_pol_A"/>
    <property type="match status" value="1"/>
</dbReference>
<dbReference type="PANTHER" id="PTHR10133">
    <property type="entry name" value="DNA POLYMERASE I"/>
    <property type="match status" value="1"/>
</dbReference>
<name>A0ABR9W248_9MICO</name>
<evidence type="ECO:0000259" key="4">
    <source>
        <dbReference type="SMART" id="SM00482"/>
    </source>
</evidence>
<proteinExistence type="predicted"/>
<dbReference type="EMBL" id="JADEYR010000011">
    <property type="protein sequence ID" value="MBE9404507.1"/>
    <property type="molecule type" value="Genomic_DNA"/>
</dbReference>
<reference evidence="5 6" key="1">
    <citation type="submission" date="2020-10" db="EMBL/GenBank/DDBJ databases">
        <title>Draft genome and description of Brachybacterium epidermidis sp nov.</title>
        <authorList>
            <person name="Boxberger M."/>
            <person name="La Scola B."/>
        </authorList>
    </citation>
    <scope>NUCLEOTIDE SEQUENCE [LARGE SCALE GENOMIC DNA]</scope>
    <source>
        <strain evidence="5 6">Marseille-Q2903</strain>
    </source>
</reference>
<evidence type="ECO:0000256" key="1">
    <source>
        <dbReference type="ARBA" id="ARBA00012417"/>
    </source>
</evidence>
<dbReference type="PANTHER" id="PTHR10133:SF27">
    <property type="entry name" value="DNA POLYMERASE NU"/>
    <property type="match status" value="1"/>
</dbReference>
<organism evidence="5 6">
    <name type="scientific">Brachybacterium epidermidis</name>
    <dbReference type="NCBI Taxonomy" id="2781983"/>
    <lineage>
        <taxon>Bacteria</taxon>
        <taxon>Bacillati</taxon>
        <taxon>Actinomycetota</taxon>
        <taxon>Actinomycetes</taxon>
        <taxon>Micrococcales</taxon>
        <taxon>Dermabacteraceae</taxon>
        <taxon>Brachybacterium</taxon>
    </lineage>
</organism>
<keyword evidence="2" id="KW-0235">DNA replication</keyword>
<protein>
    <recommendedName>
        <fullName evidence="1">DNA-directed DNA polymerase</fullName>
        <ecNumber evidence="1">2.7.7.7</ecNumber>
    </recommendedName>
</protein>
<dbReference type="SUPFAM" id="SSF56672">
    <property type="entry name" value="DNA/RNA polymerases"/>
    <property type="match status" value="1"/>
</dbReference>
<dbReference type="RefSeq" id="WP_193866257.1">
    <property type="nucleotide sequence ID" value="NZ_JADEYR010000011.1"/>
</dbReference>
<dbReference type="InterPro" id="IPR043502">
    <property type="entry name" value="DNA/RNA_pol_sf"/>
</dbReference>
<evidence type="ECO:0000313" key="6">
    <source>
        <dbReference type="Proteomes" id="UP000644727"/>
    </source>
</evidence>
<evidence type="ECO:0000313" key="5">
    <source>
        <dbReference type="EMBL" id="MBE9404507.1"/>
    </source>
</evidence>
<feature type="domain" description="DNA-directed DNA polymerase family A palm" evidence="4">
    <location>
        <begin position="339"/>
        <end position="559"/>
    </location>
</feature>
<keyword evidence="5" id="KW-0540">Nuclease</keyword>
<keyword evidence="6" id="KW-1185">Reference proteome</keyword>
<dbReference type="InterPro" id="IPR002298">
    <property type="entry name" value="DNA_polymerase_A"/>
</dbReference>
<comment type="caution">
    <text evidence="5">The sequence shown here is derived from an EMBL/GenBank/DDBJ whole genome shotgun (WGS) entry which is preliminary data.</text>
</comment>
<dbReference type="EC" id="2.7.7.7" evidence="1"/>
<dbReference type="Gene3D" id="1.10.150.20">
    <property type="entry name" value="5' to 3' exonuclease, C-terminal subdomain"/>
    <property type="match status" value="1"/>
</dbReference>
<dbReference type="GO" id="GO:0004527">
    <property type="term" value="F:exonuclease activity"/>
    <property type="evidence" value="ECO:0007669"/>
    <property type="project" value="UniProtKB-KW"/>
</dbReference>
<dbReference type="InterPro" id="IPR001098">
    <property type="entry name" value="DNA-dir_DNA_pol_A_palm_dom"/>
</dbReference>
<keyword evidence="5" id="KW-0269">Exonuclease</keyword>
<dbReference type="NCBIfam" id="NF011538">
    <property type="entry name" value="PRK14975.1-1"/>
    <property type="match status" value="1"/>
</dbReference>
<dbReference type="Proteomes" id="UP000644727">
    <property type="component" value="Unassembled WGS sequence"/>
</dbReference>
<dbReference type="Pfam" id="PF00476">
    <property type="entry name" value="DNA_pol_A"/>
    <property type="match status" value="1"/>
</dbReference>
<dbReference type="Gene3D" id="3.30.70.370">
    <property type="match status" value="1"/>
</dbReference>
<accession>A0ABR9W248</accession>
<sequence length="599" mass="64189">MRTDRPPPPPRSAAARWCVLGGLPNGRLALVELTADGSPISTTQLDAAQLPELVAQQEGAARRDGASPPRWVWADAAAWYPQLLAAGIRVERCHDLRLVHTILRHSQRVQDHAPIRGADAWDVPVLPPVTESPSAGATLFDVDNGTAARGAVPAGIDEVLAEFTRQRAAIESARELSSDRARLRLLVAAESAGALIAAELQAAGIPWDVAEHDRILTEQLGPRPRFGQVPELVAHKAAQVRDALGDPLLSIESQPRLLRALHRAGVDVRSTSQWELMGHGHPAIAPLLQYKKMVRLLTANGWAWMDEWVHEGRYRPVYVPGGVVTGRWASSGGGALQIPRQLRPALRADPGWRLVSADVAQLEPRVLAAMANDQGMIRAGAGTDLYAGIVAAGVVATRQEAKVGVLGALYGGTTGDSGRIVPRLRRTFPRAMALVDDAARLGEAGGTVSTWLGRSSPPADAAWTSAQQAANLPDASTAEQERTRRSARDRGRFTRNFVVQGTAAEWALSWMAGLRLALSRFEEVPENQAARASGPAFARRAHLAFFLHDEVIVHAPAAEAEQAAHAIQEAADAAGLLLFPGSGIDFPLDLAITERSEEK</sequence>
<gene>
    <name evidence="5" type="ORF">IOE58_10055</name>
</gene>
<comment type="catalytic activity">
    <reaction evidence="3">
        <text>DNA(n) + a 2'-deoxyribonucleoside 5'-triphosphate = DNA(n+1) + diphosphate</text>
        <dbReference type="Rhea" id="RHEA:22508"/>
        <dbReference type="Rhea" id="RHEA-COMP:17339"/>
        <dbReference type="Rhea" id="RHEA-COMP:17340"/>
        <dbReference type="ChEBI" id="CHEBI:33019"/>
        <dbReference type="ChEBI" id="CHEBI:61560"/>
        <dbReference type="ChEBI" id="CHEBI:173112"/>
        <dbReference type="EC" id="2.7.7.7"/>
    </reaction>
</comment>
<evidence type="ECO:0000256" key="2">
    <source>
        <dbReference type="ARBA" id="ARBA00022705"/>
    </source>
</evidence>
<dbReference type="SMART" id="SM00482">
    <property type="entry name" value="POLAc"/>
    <property type="match status" value="1"/>
</dbReference>
<evidence type="ECO:0000256" key="3">
    <source>
        <dbReference type="ARBA" id="ARBA00049244"/>
    </source>
</evidence>